<reference evidence="1 2" key="1">
    <citation type="journal article" date="2014" name="Int. J. Syst. Evol. Microbiol.">
        <title>Leptospira mayottensis sp. nov., a pathogenic species of the genus Leptospira isolated from humans.</title>
        <authorList>
            <person name="Bourhy P."/>
            <person name="Collet L."/>
            <person name="Brisse S."/>
            <person name="Picardeau M."/>
        </authorList>
    </citation>
    <scope>NUCLEOTIDE SEQUENCE [LARGE SCALE GENOMIC DNA]</scope>
    <source>
        <strain evidence="1 2">200901122</strain>
    </source>
</reference>
<dbReference type="AlphaFoldDB" id="A0AA87SZ19"/>
<dbReference type="EMBL" id="AKWM02000002">
    <property type="protein sequence ID" value="EKS02047.1"/>
    <property type="molecule type" value="Genomic_DNA"/>
</dbReference>
<evidence type="ECO:0000313" key="2">
    <source>
        <dbReference type="Proteomes" id="UP000001343"/>
    </source>
</evidence>
<evidence type="ECO:0000313" key="1">
    <source>
        <dbReference type="EMBL" id="EKS02047.1"/>
    </source>
</evidence>
<name>A0AA87SZ19_9LEPT</name>
<comment type="caution">
    <text evidence="1">The sequence shown here is derived from an EMBL/GenBank/DDBJ whole genome shotgun (WGS) entry which is preliminary data.</text>
</comment>
<protein>
    <submittedName>
        <fullName evidence="1">Uncharacterized protein</fullName>
    </submittedName>
</protein>
<dbReference type="RefSeq" id="WP_002760341.1">
    <property type="nucleotide sequence ID" value="NZ_AKWM02000002.1"/>
</dbReference>
<organism evidence="1 2">
    <name type="scientific">Leptospira mayottensis 200901122</name>
    <dbReference type="NCBI Taxonomy" id="1193010"/>
    <lineage>
        <taxon>Bacteria</taxon>
        <taxon>Pseudomonadati</taxon>
        <taxon>Spirochaetota</taxon>
        <taxon>Spirochaetia</taxon>
        <taxon>Leptospirales</taxon>
        <taxon>Leptospiraceae</taxon>
        <taxon>Leptospira</taxon>
    </lineage>
</organism>
<sequence>MKRTPVISVELRIVDGKPLCKFSNCPPQWISIPSGILIFSATNSLASVAKGPFLLGWALMNSKEELKLLLFDLLLCE</sequence>
<accession>A0AA87SZ19</accession>
<gene>
    <name evidence="1" type="ORF">LEP1GSC125_0926</name>
</gene>
<dbReference type="Proteomes" id="UP000001343">
    <property type="component" value="Unassembled WGS sequence"/>
</dbReference>
<proteinExistence type="predicted"/>